<dbReference type="SUPFAM" id="SSF142877">
    <property type="entry name" value="EndoU-like"/>
    <property type="match status" value="1"/>
</dbReference>
<comment type="subunit">
    <text evidence="3">Monomer.</text>
</comment>
<evidence type="ECO:0000256" key="6">
    <source>
        <dbReference type="ARBA" id="ARBA00022759"/>
    </source>
</evidence>
<evidence type="ECO:0000259" key="11">
    <source>
        <dbReference type="PROSITE" id="PS51959"/>
    </source>
</evidence>
<keyword evidence="8" id="KW-0694">RNA-binding</keyword>
<dbReference type="PROSITE" id="PS51959">
    <property type="entry name" value="ENDOU"/>
    <property type="match status" value="1"/>
</dbReference>
<proteinExistence type="inferred from homology"/>
<dbReference type="OrthoDB" id="430326at2759"/>
<evidence type="ECO:0000256" key="8">
    <source>
        <dbReference type="ARBA" id="ARBA00022884"/>
    </source>
</evidence>
<dbReference type="CDD" id="cd21159">
    <property type="entry name" value="XendoU"/>
    <property type="match status" value="1"/>
</dbReference>
<organism evidence="12 13">
    <name type="scientific">Paraglomus brasilianum</name>
    <dbReference type="NCBI Taxonomy" id="144538"/>
    <lineage>
        <taxon>Eukaryota</taxon>
        <taxon>Fungi</taxon>
        <taxon>Fungi incertae sedis</taxon>
        <taxon>Mucoromycota</taxon>
        <taxon>Glomeromycotina</taxon>
        <taxon>Glomeromycetes</taxon>
        <taxon>Paraglomerales</taxon>
        <taxon>Paraglomeraceae</taxon>
        <taxon>Paraglomus</taxon>
    </lineage>
</organism>
<dbReference type="Pfam" id="PF09412">
    <property type="entry name" value="XendoU"/>
    <property type="match status" value="1"/>
</dbReference>
<name>A0A9N8W104_9GLOM</name>
<keyword evidence="9" id="KW-0464">Manganese</keyword>
<reference evidence="12" key="1">
    <citation type="submission" date="2021-06" db="EMBL/GenBank/DDBJ databases">
        <authorList>
            <person name="Kallberg Y."/>
            <person name="Tangrot J."/>
            <person name="Rosling A."/>
        </authorList>
    </citation>
    <scope>NUCLEOTIDE SEQUENCE</scope>
    <source>
        <strain evidence="12">BR232B</strain>
    </source>
</reference>
<dbReference type="InterPro" id="IPR018998">
    <property type="entry name" value="EndoU_C"/>
</dbReference>
<evidence type="ECO:0000256" key="9">
    <source>
        <dbReference type="ARBA" id="ARBA00023211"/>
    </source>
</evidence>
<evidence type="ECO:0000256" key="5">
    <source>
        <dbReference type="ARBA" id="ARBA00022723"/>
    </source>
</evidence>
<comment type="caution">
    <text evidence="12">The sequence shown here is derived from an EMBL/GenBank/DDBJ whole genome shotgun (WGS) entry which is preliminary data.</text>
</comment>
<keyword evidence="10" id="KW-0456">Lyase</keyword>
<comment type="cofactor">
    <cofactor evidence="1">
        <name>Mn(2+)</name>
        <dbReference type="ChEBI" id="CHEBI:29035"/>
    </cofactor>
</comment>
<protein>
    <submittedName>
        <fullName evidence="12">6265_t:CDS:1</fullName>
    </submittedName>
</protein>
<dbReference type="GO" id="GO:0004521">
    <property type="term" value="F:RNA endonuclease activity"/>
    <property type="evidence" value="ECO:0007669"/>
    <property type="project" value="InterPro"/>
</dbReference>
<evidence type="ECO:0000256" key="1">
    <source>
        <dbReference type="ARBA" id="ARBA00001936"/>
    </source>
</evidence>
<dbReference type="EMBL" id="CAJVPI010000061">
    <property type="protein sequence ID" value="CAG8470242.1"/>
    <property type="molecule type" value="Genomic_DNA"/>
</dbReference>
<dbReference type="GO" id="GO:0016787">
    <property type="term" value="F:hydrolase activity"/>
    <property type="evidence" value="ECO:0007669"/>
    <property type="project" value="UniProtKB-KW"/>
</dbReference>
<keyword evidence="7" id="KW-0378">Hydrolase</keyword>
<dbReference type="GO" id="GO:0046872">
    <property type="term" value="F:metal ion binding"/>
    <property type="evidence" value="ECO:0007669"/>
    <property type="project" value="UniProtKB-KW"/>
</dbReference>
<dbReference type="InterPro" id="IPR037227">
    <property type="entry name" value="EndoU-like"/>
</dbReference>
<dbReference type="PANTHER" id="PTHR12439">
    <property type="entry name" value="PLACENTAL PROTEIN 11-RELATED"/>
    <property type="match status" value="1"/>
</dbReference>
<keyword evidence="13" id="KW-1185">Reference proteome</keyword>
<evidence type="ECO:0000256" key="10">
    <source>
        <dbReference type="ARBA" id="ARBA00023239"/>
    </source>
</evidence>
<evidence type="ECO:0000313" key="12">
    <source>
        <dbReference type="EMBL" id="CAG8470242.1"/>
    </source>
</evidence>
<dbReference type="GO" id="GO:0003723">
    <property type="term" value="F:RNA binding"/>
    <property type="evidence" value="ECO:0007669"/>
    <property type="project" value="UniProtKB-KW"/>
</dbReference>
<keyword evidence="5" id="KW-0479">Metal-binding</keyword>
<keyword evidence="4" id="KW-0540">Nuclease</keyword>
<dbReference type="Proteomes" id="UP000789739">
    <property type="component" value="Unassembled WGS sequence"/>
</dbReference>
<sequence length="284" mass="32515">MTAATAVPTSGELQNIELALGRLWQLDTNRLTAGEHYKINVGTSRESRRLFKYVDESVFNLPTYKTFKNLLDNYIPQVGIPEKVDANELRENAAFIKEVMNTVPMIYVHKYLVQKGKVPTDRRAFARLLDDVWFEMYRRAGAGGDSSAFEHVFLGEIDHNQAKAFHNWINFYVCEQNGTMKYEGIVPERGSRRSEQSSGDEHVIKMRFAFKGAPKPFSTSFIGTSPEFEFALYTLLFYLGREDTEFTVEDIRVNIKVYDIFRNGERKIGSAFPAIIGTNKSNNF</sequence>
<evidence type="ECO:0000256" key="7">
    <source>
        <dbReference type="ARBA" id="ARBA00022801"/>
    </source>
</evidence>
<evidence type="ECO:0000256" key="4">
    <source>
        <dbReference type="ARBA" id="ARBA00022722"/>
    </source>
</evidence>
<gene>
    <name evidence="12" type="ORF">PBRASI_LOCUS1035</name>
</gene>
<accession>A0A9N8W104</accession>
<comment type="similarity">
    <text evidence="2">Belongs to the ENDOU family.</text>
</comment>
<dbReference type="GO" id="GO:0016829">
    <property type="term" value="F:lyase activity"/>
    <property type="evidence" value="ECO:0007669"/>
    <property type="project" value="UniProtKB-KW"/>
</dbReference>
<dbReference type="AlphaFoldDB" id="A0A9N8W104"/>
<evidence type="ECO:0000313" key="13">
    <source>
        <dbReference type="Proteomes" id="UP000789739"/>
    </source>
</evidence>
<feature type="domain" description="EndoU" evidence="11">
    <location>
        <begin position="12"/>
        <end position="277"/>
    </location>
</feature>
<dbReference type="PANTHER" id="PTHR12439:SF11">
    <property type="entry name" value="URIDYLATE-SPECIFIC ENDORIBONUCLEASE"/>
    <property type="match status" value="1"/>
</dbReference>
<evidence type="ECO:0000256" key="2">
    <source>
        <dbReference type="ARBA" id="ARBA00010168"/>
    </source>
</evidence>
<keyword evidence="6" id="KW-0255">Endonuclease</keyword>
<dbReference type="InterPro" id="IPR039787">
    <property type="entry name" value="ENDOU"/>
</dbReference>
<evidence type="ECO:0000256" key="3">
    <source>
        <dbReference type="ARBA" id="ARBA00011245"/>
    </source>
</evidence>